<dbReference type="InterPro" id="IPR032675">
    <property type="entry name" value="LRR_dom_sf"/>
</dbReference>
<feature type="region of interest" description="Disordered" evidence="6">
    <location>
        <begin position="15"/>
        <end position="52"/>
    </location>
</feature>
<keyword evidence="4" id="KW-0342">GTP-binding</keyword>
<dbReference type="GO" id="GO:0016151">
    <property type="term" value="F:nickel cation binding"/>
    <property type="evidence" value="ECO:0007669"/>
    <property type="project" value="InterPro"/>
</dbReference>
<keyword evidence="3" id="KW-0996">Nickel insertion</keyword>
<dbReference type="Proteomes" id="UP000298327">
    <property type="component" value="Unassembled WGS sequence"/>
</dbReference>
<comment type="caution">
    <text evidence="9">The sequence shown here is derived from an EMBL/GenBank/DDBJ whole genome shotgun (WGS) entry which is preliminary data.</text>
</comment>
<evidence type="ECO:0000313" key="9">
    <source>
        <dbReference type="EMBL" id="TFY72876.1"/>
    </source>
</evidence>
<evidence type="ECO:0000256" key="5">
    <source>
        <dbReference type="ARBA" id="ARBA00023186"/>
    </source>
</evidence>
<comment type="similarity">
    <text evidence="1">Belongs to the SIMIBI class G3E GTPase family. UreG subfamily.</text>
</comment>
<dbReference type="PANTHER" id="PTHR31715">
    <property type="entry name" value="UREASE ACCESSORY PROTEIN G"/>
    <property type="match status" value="1"/>
</dbReference>
<dbReference type="SUPFAM" id="SSF52540">
    <property type="entry name" value="P-loop containing nucleoside triphosphate hydrolases"/>
    <property type="match status" value="1"/>
</dbReference>
<keyword evidence="10" id="KW-1185">Reference proteome</keyword>
<evidence type="ECO:0000256" key="2">
    <source>
        <dbReference type="ARBA" id="ARBA00022741"/>
    </source>
</evidence>
<feature type="domain" description="CobW/HypB/UreG nucleotide-binding" evidence="7">
    <location>
        <begin position="75"/>
        <end position="243"/>
    </location>
</feature>
<evidence type="ECO:0000256" key="6">
    <source>
        <dbReference type="SAM" id="MobiDB-lite"/>
    </source>
</evidence>
<dbReference type="SUPFAM" id="SSF52047">
    <property type="entry name" value="RNI-like"/>
    <property type="match status" value="1"/>
</dbReference>
<dbReference type="EMBL" id="SEOQ01000003">
    <property type="protein sequence ID" value="TFY72876.1"/>
    <property type="molecule type" value="Genomic_DNA"/>
</dbReference>
<dbReference type="SUPFAM" id="SSF53335">
    <property type="entry name" value="S-adenosyl-L-methionine-dependent methyltransferases"/>
    <property type="match status" value="1"/>
</dbReference>
<feature type="domain" description="Methyltransferase" evidence="8">
    <location>
        <begin position="1000"/>
        <end position="1174"/>
    </location>
</feature>
<feature type="compositionally biased region" description="Basic and acidic residues" evidence="6">
    <location>
        <begin position="26"/>
        <end position="52"/>
    </location>
</feature>
<dbReference type="Gene3D" id="3.40.50.150">
    <property type="entry name" value="Vaccinia Virus protein VP39"/>
    <property type="match status" value="1"/>
</dbReference>
<proteinExistence type="inferred from homology"/>
<dbReference type="OrthoDB" id="10063137at2759"/>
<organism evidence="9 10">
    <name type="scientific">Dentipellis fragilis</name>
    <dbReference type="NCBI Taxonomy" id="205917"/>
    <lineage>
        <taxon>Eukaryota</taxon>
        <taxon>Fungi</taxon>
        <taxon>Dikarya</taxon>
        <taxon>Basidiomycota</taxon>
        <taxon>Agaricomycotina</taxon>
        <taxon>Agaricomycetes</taxon>
        <taxon>Russulales</taxon>
        <taxon>Hericiaceae</taxon>
        <taxon>Dentipellis</taxon>
    </lineage>
</organism>
<dbReference type="InterPro" id="IPR003495">
    <property type="entry name" value="CobW/HypB/UreG_nucleotide-bd"/>
</dbReference>
<feature type="compositionally biased region" description="Basic and acidic residues" evidence="6">
    <location>
        <begin position="1061"/>
        <end position="1070"/>
    </location>
</feature>
<dbReference type="InterPro" id="IPR027417">
    <property type="entry name" value="P-loop_NTPase"/>
</dbReference>
<protein>
    <recommendedName>
        <fullName evidence="11">CobW/HypB/UreG nucleotide-binding domain-containing protein</fullName>
    </recommendedName>
</protein>
<dbReference type="InterPro" id="IPR029063">
    <property type="entry name" value="SAM-dependent_MTases_sf"/>
</dbReference>
<name>A0A4Y9ZDH1_9AGAM</name>
<dbReference type="Gene3D" id="3.80.10.10">
    <property type="entry name" value="Ribonuclease Inhibitor"/>
    <property type="match status" value="1"/>
</dbReference>
<dbReference type="PANTHER" id="PTHR31715:SF0">
    <property type="entry name" value="UREASE ACCESSORY PROTEIN G"/>
    <property type="match status" value="1"/>
</dbReference>
<dbReference type="Pfam" id="PF02492">
    <property type="entry name" value="cobW"/>
    <property type="match status" value="1"/>
</dbReference>
<gene>
    <name evidence="9" type="ORF">EVG20_g158</name>
</gene>
<dbReference type="CDD" id="cd05540">
    <property type="entry name" value="UreG"/>
    <property type="match status" value="1"/>
</dbReference>
<keyword evidence="2" id="KW-0547">Nucleotide-binding</keyword>
<evidence type="ECO:0000256" key="4">
    <source>
        <dbReference type="ARBA" id="ARBA00023134"/>
    </source>
</evidence>
<dbReference type="InterPro" id="IPR004400">
    <property type="entry name" value="UreG"/>
</dbReference>
<dbReference type="NCBIfam" id="TIGR00101">
    <property type="entry name" value="ureG"/>
    <property type="match status" value="1"/>
</dbReference>
<dbReference type="HAMAP" id="MF_01389">
    <property type="entry name" value="UreG"/>
    <property type="match status" value="1"/>
</dbReference>
<reference evidence="9 10" key="1">
    <citation type="submission" date="2019-02" db="EMBL/GenBank/DDBJ databases">
        <title>Genome sequencing of the rare red list fungi Dentipellis fragilis.</title>
        <authorList>
            <person name="Buettner E."/>
            <person name="Kellner H."/>
        </authorList>
    </citation>
    <scope>NUCLEOTIDE SEQUENCE [LARGE SCALE GENOMIC DNA]</scope>
    <source>
        <strain evidence="9 10">DSM 105465</strain>
    </source>
</reference>
<evidence type="ECO:0000259" key="7">
    <source>
        <dbReference type="Pfam" id="PF02492"/>
    </source>
</evidence>
<evidence type="ECO:0000256" key="3">
    <source>
        <dbReference type="ARBA" id="ARBA00022988"/>
    </source>
</evidence>
<keyword evidence="5" id="KW-0143">Chaperone</keyword>
<dbReference type="GO" id="GO:0003924">
    <property type="term" value="F:GTPase activity"/>
    <property type="evidence" value="ECO:0007669"/>
    <property type="project" value="InterPro"/>
</dbReference>
<dbReference type="GO" id="GO:0005525">
    <property type="term" value="F:GTP binding"/>
    <property type="evidence" value="ECO:0007669"/>
    <property type="project" value="UniProtKB-KW"/>
</dbReference>
<dbReference type="Pfam" id="PF13679">
    <property type="entry name" value="Methyltransf_32"/>
    <property type="match status" value="1"/>
</dbReference>
<dbReference type="FunFam" id="3.40.50.300:FF:000208">
    <property type="entry name" value="Urease accessory protein UreG"/>
    <property type="match status" value="1"/>
</dbReference>
<feature type="region of interest" description="Disordered" evidence="6">
    <location>
        <begin position="1235"/>
        <end position="1265"/>
    </location>
</feature>
<evidence type="ECO:0000256" key="1">
    <source>
        <dbReference type="ARBA" id="ARBA00005732"/>
    </source>
</evidence>
<evidence type="ECO:0008006" key="11">
    <source>
        <dbReference type="Google" id="ProtNLM"/>
    </source>
</evidence>
<accession>A0A4Y9ZDH1</accession>
<evidence type="ECO:0000313" key="10">
    <source>
        <dbReference type="Proteomes" id="UP000298327"/>
    </source>
</evidence>
<dbReference type="GO" id="GO:0043419">
    <property type="term" value="P:urea catabolic process"/>
    <property type="evidence" value="ECO:0007669"/>
    <property type="project" value="InterPro"/>
</dbReference>
<dbReference type="STRING" id="205917.A0A4Y9ZDH1"/>
<feature type="region of interest" description="Disordered" evidence="6">
    <location>
        <begin position="1058"/>
        <end position="1083"/>
    </location>
</feature>
<evidence type="ECO:0000259" key="8">
    <source>
        <dbReference type="Pfam" id="PF13679"/>
    </source>
</evidence>
<dbReference type="Gene3D" id="3.40.50.300">
    <property type="entry name" value="P-loop containing nucleotide triphosphate hydrolases"/>
    <property type="match status" value="1"/>
</dbReference>
<feature type="region of interest" description="Disordered" evidence="6">
    <location>
        <begin position="981"/>
        <end position="1000"/>
    </location>
</feature>
<dbReference type="InterPro" id="IPR025714">
    <property type="entry name" value="Methyltranfer_dom"/>
</dbReference>
<sequence>MSTNVQFINNLSTAAVSASSKNHHEHSHDGGPAHSHDHGVGEHGHTHEHLEHPGKFAEREMPDYSNRNFEERGFTIGIGGPVGSGKTALTLALCQRFRKEFNIATVTNDIFTREDQEFLIKNRALPSERILAIETGGCPHAAIREDISANMGALETLQAKYGCQMLFVESGGDNLAANYSRELADYIIYVIDVSGGDKIPRKGGPGISQSDLLVVNKIDIAPYVNASLEVMARDSKLMRGDGPTIFTSVKEGKGVEDVAQLILAAWRTAGSPGYNRRKRDWKDAEGLGGISRRRDCTRRDEITRSKLLTFDPLTCWSSRPSLRRRQTPEVSMRQSYFNLSTTDGSIASLEMSLASPGTCTCCYIDKLPFEILAGIFSLICRPACGPSFRYQFDAGNPQITLSQVSQHWRWTSLQTSSLWSVIHITNLKQRSLLRAPIFLERSRDAPLDVIITWNLDYSKTSSFERLHTIRGDFVSLLTQLLAHTSRWRLFHLVVNDFALMHHCLTAFSACHSAPILNRVVLDLVESVYDRSNTHQSRPLLQHLNPFQGNAPSLMYLSLGCIWLPYTSSFFRNLKSLNWDHSMHTGPFLQTKPTFVEFMSVLSQSPLLEELYFTSVALGDDVGWTEGVVELASLRSLALKGISSNYGTALLRNLRLPNLRYLEVDLDDNDCTSFIRALLDPIDHGRTTLSNIETLVIENMADLTAPSPALYERMFSALSSLRILVYDCYRNPLYAFGTGCISNIFPRLDTVVLPGVLPEELRAFVALRIEAGHPLSYAFADRDIRIGNEDEAWLRHSLKYFGYVDQVQNLNGVQEFLDLLERQELRTTSGSRRTIQRLSSTILHIAQRDQAYSRGRKIAMTAGRGKLASQLVEFLQNPLVISLLSVHPNTVLSASFTVPAPWNSWWNWVASASVSGEPPWVSLLQYYTDLALRANNHLLEDGSFRLVEDDRPPRTTLPPDLADLLQKASRLQLDRTPLQMHTSDDQEIAADRRPPQGMSPKKAHEVSRMSEYIHHLTTTVSHFHNVRHIVDVGAGQGYLSRALCDLGFHVLALDGDAGQTEGAKRRDDAKFRGSGPKTSHLHTKLPTKGSLTHKTLHINSATLKDAVYSWIDDPCAVKDQPAIPVLFVALHACGSLTPNIYRAFLDLQRSRNGNVAEKWSPAGAVIVGCCYNLMNSAVDFPLSQVFASCPPLTSSHLQLATQMPSHWLDTPTSRASAELAVKKVVYRALLEPFLQTSRQTPHETETPTEPSSTEPAPEPEPEPHKARIGRLPDRIYTSFPNFCSHAFTRLGLDPSAHSFNAPLLTTDKDAQMSLEEAQKRLEALHTLRCIIGPCIESLILLDRLAWLREVWAAIRRTGCVRNGTSNW</sequence>